<gene>
    <name evidence="5" type="ORF">SAMN05421538_11084</name>
</gene>
<dbReference type="SMART" id="SM00354">
    <property type="entry name" value="HTH_LACI"/>
    <property type="match status" value="1"/>
</dbReference>
<dbReference type="GO" id="GO:0003700">
    <property type="term" value="F:DNA-binding transcription factor activity"/>
    <property type="evidence" value="ECO:0007669"/>
    <property type="project" value="TreeGrafter"/>
</dbReference>
<keyword evidence="3" id="KW-0804">Transcription</keyword>
<evidence type="ECO:0000259" key="4">
    <source>
        <dbReference type="PROSITE" id="PS50932"/>
    </source>
</evidence>
<dbReference type="CDD" id="cd06284">
    <property type="entry name" value="PBP1_LacI-like"/>
    <property type="match status" value="1"/>
</dbReference>
<evidence type="ECO:0000256" key="3">
    <source>
        <dbReference type="ARBA" id="ARBA00023163"/>
    </source>
</evidence>
<proteinExistence type="predicted"/>
<accession>A0A1G7FC07</accession>
<dbReference type="STRING" id="591205.SAMN05421538_11084"/>
<dbReference type="Pfam" id="PF00356">
    <property type="entry name" value="LacI"/>
    <property type="match status" value="1"/>
</dbReference>
<dbReference type="PANTHER" id="PTHR30146:SF109">
    <property type="entry name" value="HTH-TYPE TRANSCRIPTIONAL REGULATOR GALS"/>
    <property type="match status" value="1"/>
</dbReference>
<evidence type="ECO:0000256" key="1">
    <source>
        <dbReference type="ARBA" id="ARBA00023015"/>
    </source>
</evidence>
<feature type="domain" description="HTH lacI-type" evidence="4">
    <location>
        <begin position="8"/>
        <end position="62"/>
    </location>
</feature>
<dbReference type="Pfam" id="PF13377">
    <property type="entry name" value="Peripla_BP_3"/>
    <property type="match status" value="1"/>
</dbReference>
<dbReference type="InterPro" id="IPR046335">
    <property type="entry name" value="LacI/GalR-like_sensor"/>
</dbReference>
<dbReference type="InterPro" id="IPR000843">
    <property type="entry name" value="HTH_LacI"/>
</dbReference>
<dbReference type="Gene3D" id="3.40.50.2300">
    <property type="match status" value="2"/>
</dbReference>
<dbReference type="PROSITE" id="PS00356">
    <property type="entry name" value="HTH_LACI_1"/>
    <property type="match status" value="1"/>
</dbReference>
<keyword evidence="6" id="KW-1185">Reference proteome</keyword>
<dbReference type="Proteomes" id="UP000199344">
    <property type="component" value="Unassembled WGS sequence"/>
</dbReference>
<dbReference type="InterPro" id="IPR010982">
    <property type="entry name" value="Lambda_DNA-bd_dom_sf"/>
</dbReference>
<evidence type="ECO:0000313" key="5">
    <source>
        <dbReference type="EMBL" id="SDE73480.1"/>
    </source>
</evidence>
<dbReference type="PANTHER" id="PTHR30146">
    <property type="entry name" value="LACI-RELATED TRANSCRIPTIONAL REPRESSOR"/>
    <property type="match status" value="1"/>
</dbReference>
<dbReference type="GO" id="GO:0000976">
    <property type="term" value="F:transcription cis-regulatory region binding"/>
    <property type="evidence" value="ECO:0007669"/>
    <property type="project" value="TreeGrafter"/>
</dbReference>
<dbReference type="CDD" id="cd01392">
    <property type="entry name" value="HTH_LacI"/>
    <property type="match status" value="1"/>
</dbReference>
<sequence length="338" mass="36105">MKDQSRAPRIHDVARIAGVSAATVSRALSKPDMVSEATRKLVEAAVLETGYIVNVTARNLRQQQVGGVLALVPNIANPFFSQILSGIAETLRAKGLNLLVLDTISASTPAPNAPLASYLNRARCDGVIVLDGRLEPELLTHPSCPPVVQACEFNSMLEAPRVLADNVAGGRLAAEHLTGLGHRRLLHLTGPVGNTLTISRRKGFEEGLYRAGIDPAQDLTRIEGDFSLRAGFEAAGRIAGMEALPTAVFCDNDEMAMGLIHGLHKAGLAVPDDISVMGFDNIEWSNYGLPPLTTIRQRRAVLGQKAAETLLAVLDGERPEAEVILPVELLPRDSTARA</sequence>
<organism evidence="5 6">
    <name type="scientific">Paracoccus isoporae</name>
    <dbReference type="NCBI Taxonomy" id="591205"/>
    <lineage>
        <taxon>Bacteria</taxon>
        <taxon>Pseudomonadati</taxon>
        <taxon>Pseudomonadota</taxon>
        <taxon>Alphaproteobacteria</taxon>
        <taxon>Rhodobacterales</taxon>
        <taxon>Paracoccaceae</taxon>
        <taxon>Paracoccus</taxon>
    </lineage>
</organism>
<reference evidence="5 6" key="1">
    <citation type="submission" date="2016-10" db="EMBL/GenBank/DDBJ databases">
        <authorList>
            <person name="de Groot N.N."/>
        </authorList>
    </citation>
    <scope>NUCLEOTIDE SEQUENCE [LARGE SCALE GENOMIC DNA]</scope>
    <source>
        <strain evidence="5 6">DSM 22220</strain>
    </source>
</reference>
<name>A0A1G7FC07_9RHOB</name>
<dbReference type="SUPFAM" id="SSF53822">
    <property type="entry name" value="Periplasmic binding protein-like I"/>
    <property type="match status" value="1"/>
</dbReference>
<dbReference type="Gene3D" id="1.10.260.40">
    <property type="entry name" value="lambda repressor-like DNA-binding domains"/>
    <property type="match status" value="1"/>
</dbReference>
<keyword evidence="2" id="KW-0238">DNA-binding</keyword>
<dbReference type="OrthoDB" id="8433438at2"/>
<keyword evidence="1" id="KW-0805">Transcription regulation</keyword>
<evidence type="ECO:0000256" key="2">
    <source>
        <dbReference type="ARBA" id="ARBA00023125"/>
    </source>
</evidence>
<dbReference type="PROSITE" id="PS50932">
    <property type="entry name" value="HTH_LACI_2"/>
    <property type="match status" value="1"/>
</dbReference>
<dbReference type="InterPro" id="IPR028082">
    <property type="entry name" value="Peripla_BP_I"/>
</dbReference>
<evidence type="ECO:0000313" key="6">
    <source>
        <dbReference type="Proteomes" id="UP000199344"/>
    </source>
</evidence>
<protein>
    <submittedName>
        <fullName evidence="5">LacI family transcriptional regulator, repressor for deo operon, udp, cdd, tsx, nupC, and nupG</fullName>
    </submittedName>
</protein>
<dbReference type="SUPFAM" id="SSF47413">
    <property type="entry name" value="lambda repressor-like DNA-binding domains"/>
    <property type="match status" value="1"/>
</dbReference>
<dbReference type="AlphaFoldDB" id="A0A1G7FC07"/>
<dbReference type="EMBL" id="FNAH01000010">
    <property type="protein sequence ID" value="SDE73480.1"/>
    <property type="molecule type" value="Genomic_DNA"/>
</dbReference>